<dbReference type="EMBL" id="BSYO01000014">
    <property type="protein sequence ID" value="GMH14374.1"/>
    <property type="molecule type" value="Genomic_DNA"/>
</dbReference>
<proteinExistence type="predicted"/>
<dbReference type="PANTHER" id="PTHR35738:SF3">
    <property type="entry name" value="OS05G0577800 PROTEIN"/>
    <property type="match status" value="1"/>
</dbReference>
<sequence>MGNWRSKEPPPPLVLVPPLFDFPPLAARTRMLESSYDVLFGKLALKCLFEDYFDEASHFSTRIMLKPIDDPHVDLVATISGPLHHISEEKIVGNALFRFQSDVDDPHTFMDLFVSNSHPVLRMRSCAYYPKYGVGAFGIFPLISRKRTTPEDYGTMGMRYGSGNLSLGVTVTPFPRSNEFPRSAWLVSKMGRITAGVQYEPLYASKDDMRLKDLRNWSCAVGYGIGSGSPLSPSFNFCLELARGSQFIASFYQHVVVQRRVKNPLEEDEIVGITNFIDFGFELQARVDDAKTSNTISDSMLQIAASWQANKNFLLKGKMGHLRSTLSWAFKSWWRPSFTFSISATRDHAAGNTSFGFGVQIENLREASYERADPNFVMLTPSKEHLADGMLWKIGKRPMLQSDVNSGNFDGLPKELRPLGQFQII</sequence>
<dbReference type="InterPro" id="IPR023614">
    <property type="entry name" value="Porin_dom_sf"/>
</dbReference>
<dbReference type="PANTHER" id="PTHR35738">
    <property type="entry name" value="OS05G0577800 PROTEIN"/>
    <property type="match status" value="1"/>
</dbReference>
<name>A0AAD3SPD3_NEPGR</name>
<evidence type="ECO:0000313" key="1">
    <source>
        <dbReference type="EMBL" id="GMH14374.1"/>
    </source>
</evidence>
<dbReference type="Gene3D" id="2.40.160.10">
    <property type="entry name" value="Porin"/>
    <property type="match status" value="1"/>
</dbReference>
<comment type="caution">
    <text evidence="1">The sequence shown here is derived from an EMBL/GenBank/DDBJ whole genome shotgun (WGS) entry which is preliminary data.</text>
</comment>
<accession>A0AAD3SPD3</accession>
<dbReference type="AlphaFoldDB" id="A0AAD3SPD3"/>
<reference evidence="1" key="1">
    <citation type="submission" date="2023-05" db="EMBL/GenBank/DDBJ databases">
        <title>Nepenthes gracilis genome sequencing.</title>
        <authorList>
            <person name="Fukushima K."/>
        </authorList>
    </citation>
    <scope>NUCLEOTIDE SEQUENCE</scope>
    <source>
        <strain evidence="1">SING2019-196</strain>
    </source>
</reference>
<dbReference type="Proteomes" id="UP001279734">
    <property type="component" value="Unassembled WGS sequence"/>
</dbReference>
<gene>
    <name evidence="1" type="ORF">Nepgr_016215</name>
</gene>
<keyword evidence="2" id="KW-1185">Reference proteome</keyword>
<organism evidence="1 2">
    <name type="scientific">Nepenthes gracilis</name>
    <name type="common">Slender pitcher plant</name>
    <dbReference type="NCBI Taxonomy" id="150966"/>
    <lineage>
        <taxon>Eukaryota</taxon>
        <taxon>Viridiplantae</taxon>
        <taxon>Streptophyta</taxon>
        <taxon>Embryophyta</taxon>
        <taxon>Tracheophyta</taxon>
        <taxon>Spermatophyta</taxon>
        <taxon>Magnoliopsida</taxon>
        <taxon>eudicotyledons</taxon>
        <taxon>Gunneridae</taxon>
        <taxon>Pentapetalae</taxon>
        <taxon>Caryophyllales</taxon>
        <taxon>Nepenthaceae</taxon>
        <taxon>Nepenthes</taxon>
    </lineage>
</organism>
<evidence type="ECO:0000313" key="2">
    <source>
        <dbReference type="Proteomes" id="UP001279734"/>
    </source>
</evidence>
<protein>
    <submittedName>
        <fullName evidence="1">Uncharacterized protein</fullName>
    </submittedName>
</protein>